<evidence type="ECO:0000256" key="3">
    <source>
        <dbReference type="ARBA" id="ARBA00023163"/>
    </source>
</evidence>
<feature type="domain" description="RNA polymerase sigma-70 ECF-like HTH" evidence="4">
    <location>
        <begin position="397"/>
        <end position="577"/>
    </location>
</feature>
<evidence type="ECO:0000259" key="4">
    <source>
        <dbReference type="Pfam" id="PF07638"/>
    </source>
</evidence>
<dbReference type="InterPro" id="IPR039425">
    <property type="entry name" value="RNA_pol_sigma-70-like"/>
</dbReference>
<keyword evidence="6" id="KW-1185">Reference proteome</keyword>
<organism evidence="5 6">
    <name type="scientific">Durusdinium trenchii</name>
    <dbReference type="NCBI Taxonomy" id="1381693"/>
    <lineage>
        <taxon>Eukaryota</taxon>
        <taxon>Sar</taxon>
        <taxon>Alveolata</taxon>
        <taxon>Dinophyceae</taxon>
        <taxon>Suessiales</taxon>
        <taxon>Symbiodiniaceae</taxon>
        <taxon>Durusdinium</taxon>
    </lineage>
</organism>
<dbReference type="Pfam" id="PF07638">
    <property type="entry name" value="Sigma70_ECF"/>
    <property type="match status" value="1"/>
</dbReference>
<sequence>MLLAMTVCAVEIGLRVQRVRSGLETGALSPEAVSQQVVEPSRSTFLDVKPLARVLLRDQQQAERFVETNEWGCRNPSLTVPKPNGVYRVLCLGGSETFAPEFDVASTFVAQSESLLGSQTELKVEVINAGCPQAGPLVHLLRLRHRLAGLQPDLIVVVMTPEQLQNDARVRPVLRLDDTGHAAYAIHPQLDPGRASAGRTSCQEFVVFQELAKRSAMLWPGAAANGAGERAAAVVRGDPLEDDLLRRPFDDLRSFAQGIYSNLMFVECPTVWDLSSDLDAELVGIEGESTLPRSRIQQLVSLDESGETPLLSANELLRRAPDVRNLFSKETGRLSAEGHTHLARQLAAFIVQKFPGIWTSGVRAGSEPGGSRYNHGSDCTAQKPLQFDCGQQGHVVSELTKILHAVNGGDRSAADQLFTLVYEELHRLASAQLARERADHTLQPTALVHEVYLRLFASESWENRRHFFGAAAVSIRRILIENARAKQALKRGGGEPRRSIDEVNLPAELPEPPEDLLALDEALKKFADEDPQAARLVELRYFTGLTLEDAAGMLEVSPRTAGRLWTFARAWLRREIEGREAENEKNEVSLTSLTGVQAMSARVVVSCGKPLWLWFCLVLCQLAGGEQLFAQGSDGGKYDGARWTFSMRPKTGGGQPAKGEFRLAYQSIYQKEGDGDDQFSKRVARCVTRGGETKISFKGLTAREKNGGKLIRFDGAAQIRYERFGHWHGTLIASDGRHWDFRCTRVEE</sequence>
<reference evidence="5 6" key="1">
    <citation type="submission" date="2024-02" db="EMBL/GenBank/DDBJ databases">
        <authorList>
            <person name="Chen Y."/>
            <person name="Shah S."/>
            <person name="Dougan E. K."/>
            <person name="Thang M."/>
            <person name="Chan C."/>
        </authorList>
    </citation>
    <scope>NUCLEOTIDE SEQUENCE [LARGE SCALE GENOMIC DNA]</scope>
</reference>
<proteinExistence type="predicted"/>
<dbReference type="InterPro" id="IPR036388">
    <property type="entry name" value="WH-like_DNA-bd_sf"/>
</dbReference>
<dbReference type="PANTHER" id="PTHR43133:SF39">
    <property type="entry name" value="SIMILAR TO RNA POLYMERASE SIGMA-E FACTOR"/>
    <property type="match status" value="1"/>
</dbReference>
<evidence type="ECO:0000313" key="6">
    <source>
        <dbReference type="Proteomes" id="UP001642464"/>
    </source>
</evidence>
<dbReference type="EMBL" id="CAXAMM010015729">
    <property type="protein sequence ID" value="CAK9037061.1"/>
    <property type="molecule type" value="Genomic_DNA"/>
</dbReference>
<dbReference type="Proteomes" id="UP001642464">
    <property type="component" value="Unassembled WGS sequence"/>
</dbReference>
<dbReference type="SUPFAM" id="SSF88659">
    <property type="entry name" value="Sigma3 and sigma4 domains of RNA polymerase sigma factors"/>
    <property type="match status" value="1"/>
</dbReference>
<protein>
    <submittedName>
        <fullName evidence="5">Sigma-70 family RNA polymerase sigma factor</fullName>
    </submittedName>
</protein>
<dbReference type="Gene3D" id="1.10.10.10">
    <property type="entry name" value="Winged helix-like DNA-binding domain superfamily/Winged helix DNA-binding domain"/>
    <property type="match status" value="1"/>
</dbReference>
<evidence type="ECO:0000256" key="1">
    <source>
        <dbReference type="ARBA" id="ARBA00023015"/>
    </source>
</evidence>
<dbReference type="NCBIfam" id="TIGR02937">
    <property type="entry name" value="sigma70-ECF"/>
    <property type="match status" value="1"/>
</dbReference>
<dbReference type="NCBIfam" id="TIGR02999">
    <property type="entry name" value="Sig-70_X6"/>
    <property type="match status" value="1"/>
</dbReference>
<accession>A0ABP0LD40</accession>
<comment type="caution">
    <text evidence="5">The sequence shown here is derived from an EMBL/GenBank/DDBJ whole genome shotgun (WGS) entry which is preliminary data.</text>
</comment>
<keyword evidence="1" id="KW-0805">Transcription regulation</keyword>
<dbReference type="InterPro" id="IPR053812">
    <property type="entry name" value="HTH_Sigma70_ECF-like"/>
</dbReference>
<dbReference type="InterPro" id="IPR013324">
    <property type="entry name" value="RNA_pol_sigma_r3/r4-like"/>
</dbReference>
<dbReference type="PANTHER" id="PTHR43133">
    <property type="entry name" value="RNA POLYMERASE ECF-TYPE SIGMA FACTO"/>
    <property type="match status" value="1"/>
</dbReference>
<evidence type="ECO:0000313" key="5">
    <source>
        <dbReference type="EMBL" id="CAK9037061.1"/>
    </source>
</evidence>
<gene>
    <name evidence="5" type="ORF">SCF082_LOCUS21985</name>
</gene>
<dbReference type="InterPro" id="IPR014284">
    <property type="entry name" value="RNA_pol_sigma-70_dom"/>
</dbReference>
<evidence type="ECO:0000256" key="2">
    <source>
        <dbReference type="ARBA" id="ARBA00023082"/>
    </source>
</evidence>
<name>A0ABP0LD40_9DINO</name>
<dbReference type="InterPro" id="IPR011517">
    <property type="entry name" value="RNA_pol_sigma70_ECF-like"/>
</dbReference>
<keyword evidence="3" id="KW-0804">Transcription</keyword>
<keyword evidence="2" id="KW-0731">Sigma factor</keyword>